<dbReference type="GO" id="GO:0006084">
    <property type="term" value="P:acetyl-CoA metabolic process"/>
    <property type="evidence" value="ECO:0007669"/>
    <property type="project" value="InterPro"/>
</dbReference>
<protein>
    <submittedName>
        <fullName evidence="7">Hydroxymethylglutaryl-CoA synthase</fullName>
        <ecNumber evidence="7">2.3.3.10</ecNumber>
    </submittedName>
</protein>
<evidence type="ECO:0000256" key="4">
    <source>
        <dbReference type="PIRSR" id="PIRSR611554-2"/>
    </source>
</evidence>
<feature type="domain" description="Hydroxymethylglutaryl-coenzyme A synthase C-terminal" evidence="6">
    <location>
        <begin position="181"/>
        <end position="248"/>
    </location>
</feature>
<evidence type="ECO:0000313" key="8">
    <source>
        <dbReference type="Proteomes" id="UP000003330"/>
    </source>
</evidence>
<dbReference type="Proteomes" id="UP000003330">
    <property type="component" value="Unassembled WGS sequence"/>
</dbReference>
<dbReference type="RefSeq" id="WP_008088942.1">
    <property type="nucleotide sequence ID" value="NZ_AEUX02000006.1"/>
</dbReference>
<evidence type="ECO:0000313" key="7">
    <source>
        <dbReference type="EMBL" id="EHI69506.1"/>
    </source>
</evidence>
<dbReference type="InterPro" id="IPR013528">
    <property type="entry name" value="HMG_CoA_synth_N"/>
</dbReference>
<evidence type="ECO:0000259" key="6">
    <source>
        <dbReference type="Pfam" id="PF08540"/>
    </source>
</evidence>
<keyword evidence="7" id="KW-0012">Acyltransferase</keyword>
<sequence length="393" mass="44216">MIIGIDKIGFATSQYVLKMEDLADARQTDPAKFKKGLLLDSLSISPITEDIVTLAASAADDILTEEDKQEIDMVILATESSIDQSKAASIYVHHLMGIQPFARSIEMKEACYSGTAALDYARLHVALHPKSRVLVIASDIAKYGIASSGEPTQGAGSITMLITENPRILALNNDNLSQTRDIMDFWRPNYTDTPFVDGLYSTKQYLDSLETTWKVYQDREKTDLNHFDAFCFHIPFPKLSLKGLTKLIEDTEALPLQQRDKLLEAFEASISYNRQIGNIYTGSLYLSFLSLLENSANLKAGDKIGFFSYGSGAVSEIFSGNLVPGYQQMLKKDRQKQLDQRQLLTVDQYERLFYEEASLDDNGDALFNRYLTGKFALVEIKNNQRIYQNNDKR</sequence>
<keyword evidence="8" id="KW-1185">Reference proteome</keyword>
<dbReference type="Gene3D" id="3.40.47.10">
    <property type="match status" value="2"/>
</dbReference>
<dbReference type="CDD" id="cd00827">
    <property type="entry name" value="init_cond_enzymes"/>
    <property type="match status" value="1"/>
</dbReference>
<dbReference type="AlphaFoldDB" id="G5K3J4"/>
<dbReference type="NCBIfam" id="TIGR01835">
    <property type="entry name" value="HMG-CoA-S_prok"/>
    <property type="match status" value="1"/>
</dbReference>
<dbReference type="InterPro" id="IPR011554">
    <property type="entry name" value="HMG_CoA_synthase_prok"/>
</dbReference>
<dbReference type="eggNOG" id="COG3425">
    <property type="taxonomic scope" value="Bacteria"/>
</dbReference>
<evidence type="ECO:0000256" key="3">
    <source>
        <dbReference type="PIRSR" id="PIRSR611554-1"/>
    </source>
</evidence>
<gene>
    <name evidence="7" type="ORF">STRIC_1364</name>
</gene>
<feature type="binding site" evidence="4">
    <location>
        <position position="143"/>
    </location>
    <ligand>
        <name>(3S)-3-hydroxy-3-methylglutaryl-CoA</name>
        <dbReference type="ChEBI" id="CHEBI:43074"/>
    </ligand>
</feature>
<feature type="domain" description="Hydroxymethylglutaryl-coenzyme A synthase N-terminal" evidence="5">
    <location>
        <begin position="11"/>
        <end position="164"/>
    </location>
</feature>
<dbReference type="STRING" id="764299.STRIC_1364"/>
<feature type="binding site" evidence="4">
    <location>
        <position position="278"/>
    </location>
    <ligand>
        <name>(3S)-3-hydroxy-3-methylglutaryl-CoA</name>
        <dbReference type="ChEBI" id="CHEBI:43074"/>
    </ligand>
</feature>
<evidence type="ECO:0000259" key="5">
    <source>
        <dbReference type="Pfam" id="PF01154"/>
    </source>
</evidence>
<dbReference type="Pfam" id="PF08540">
    <property type="entry name" value="HMG_CoA_synt_C"/>
    <property type="match status" value="2"/>
</dbReference>
<name>G5K3J4_9STRE</name>
<feature type="active site" description="Acyl-thioester intermediate" evidence="3">
    <location>
        <position position="111"/>
    </location>
</feature>
<dbReference type="InterPro" id="IPR013746">
    <property type="entry name" value="HMG_CoA_synt_C_dom"/>
</dbReference>
<dbReference type="EC" id="2.3.3.10" evidence="7"/>
<dbReference type="SUPFAM" id="SSF53901">
    <property type="entry name" value="Thiolase-like"/>
    <property type="match status" value="2"/>
</dbReference>
<comment type="similarity">
    <text evidence="1">Belongs to the thiolase-like superfamily. HMG-CoA synthase family.</text>
</comment>
<accession>G5K3J4</accession>
<comment type="caution">
    <text evidence="7">The sequence shown here is derived from an EMBL/GenBank/DDBJ whole genome shotgun (WGS) entry which is preliminary data.</text>
</comment>
<feature type="active site" description="Proton donor/acceptor" evidence="3">
    <location>
        <position position="79"/>
    </location>
</feature>
<feature type="binding site" evidence="4">
    <location>
        <position position="29"/>
    </location>
    <ligand>
        <name>(3S)-3-hydroxy-3-methylglutaryl-CoA</name>
        <dbReference type="ChEBI" id="CHEBI:43074"/>
    </ligand>
</feature>
<feature type="active site" description="Proton donor/acceptor" evidence="3">
    <location>
        <position position="233"/>
    </location>
</feature>
<feature type="domain" description="Hydroxymethylglutaryl-coenzyme A synthase C-terminal" evidence="6">
    <location>
        <begin position="266"/>
        <end position="351"/>
    </location>
</feature>
<evidence type="ECO:0000256" key="1">
    <source>
        <dbReference type="ARBA" id="ARBA00007061"/>
    </source>
</evidence>
<dbReference type="PANTHER" id="PTHR43323">
    <property type="entry name" value="3-HYDROXY-3-METHYLGLUTARYL COENZYME A SYNTHASE"/>
    <property type="match status" value="1"/>
</dbReference>
<dbReference type="GO" id="GO:0004421">
    <property type="term" value="F:hydroxymethylglutaryl-CoA synthase activity"/>
    <property type="evidence" value="ECO:0007669"/>
    <property type="project" value="UniProtKB-EC"/>
</dbReference>
<reference evidence="7 8" key="1">
    <citation type="journal article" date="2014" name="Int. J. Syst. Evol. Microbiol.">
        <title>Phylogenomics and the dynamic genome evolution of the genus Streptococcus.</title>
        <authorList>
            <consortium name="The Broad Institute Genome Sequencing Platform"/>
            <person name="Richards V.P."/>
            <person name="Palmer S.R."/>
            <person name="Pavinski Bitar P.D."/>
            <person name="Qin X."/>
            <person name="Weinstock G.M."/>
            <person name="Highlander S.K."/>
            <person name="Town C.D."/>
            <person name="Burne R.A."/>
            <person name="Stanhope M.J."/>
        </authorList>
    </citation>
    <scope>NUCLEOTIDE SEQUENCE [LARGE SCALE GENOMIC DNA]</scope>
    <source>
        <strain evidence="7 8">707-05</strain>
    </source>
</reference>
<evidence type="ECO:0000256" key="2">
    <source>
        <dbReference type="ARBA" id="ARBA00022679"/>
    </source>
</evidence>
<dbReference type="EMBL" id="AEUX02000006">
    <property type="protein sequence ID" value="EHI69506.1"/>
    <property type="molecule type" value="Genomic_DNA"/>
</dbReference>
<proteinExistence type="inferred from homology"/>
<dbReference type="InterPro" id="IPR016039">
    <property type="entry name" value="Thiolase-like"/>
</dbReference>
<dbReference type="PANTHER" id="PTHR43323:SF2">
    <property type="entry name" value="HYDROXYMETHYLGLUTARYL-COA SYNTHASE"/>
    <property type="match status" value="1"/>
</dbReference>
<feature type="binding site" evidence="4">
    <location>
        <position position="242"/>
    </location>
    <ligand>
        <name>(3S)-3-hydroxy-3-methylglutaryl-CoA</name>
        <dbReference type="ChEBI" id="CHEBI:43074"/>
    </ligand>
</feature>
<dbReference type="Pfam" id="PF01154">
    <property type="entry name" value="HMG_CoA_synt_N"/>
    <property type="match status" value="1"/>
</dbReference>
<organism evidence="7 8">
    <name type="scientific">Streptococcus ictaluri 707-05</name>
    <dbReference type="NCBI Taxonomy" id="764299"/>
    <lineage>
        <taxon>Bacteria</taxon>
        <taxon>Bacillati</taxon>
        <taxon>Bacillota</taxon>
        <taxon>Bacilli</taxon>
        <taxon>Lactobacillales</taxon>
        <taxon>Streptococcaceae</taxon>
        <taxon>Streptococcus</taxon>
    </lineage>
</organism>
<dbReference type="OrthoDB" id="9769523at2"/>
<keyword evidence="2 7" id="KW-0808">Transferase</keyword>